<proteinExistence type="inferred from homology"/>
<dbReference type="GO" id="GO:0016491">
    <property type="term" value="F:oxidoreductase activity"/>
    <property type="evidence" value="ECO:0007669"/>
    <property type="project" value="UniProtKB-ARBA"/>
</dbReference>
<name>A0A842I4Z6_9RHOB</name>
<evidence type="ECO:0000313" key="2">
    <source>
        <dbReference type="EMBL" id="MBC2834483.1"/>
    </source>
</evidence>
<dbReference type="InterPro" id="IPR036291">
    <property type="entry name" value="NAD(P)-bd_dom_sf"/>
</dbReference>
<dbReference type="PANTHER" id="PTHR13812">
    <property type="entry name" value="KETIMINE REDUCTASE MU-CRYSTALLIN"/>
    <property type="match status" value="1"/>
</dbReference>
<dbReference type="InterPro" id="IPR023401">
    <property type="entry name" value="ODC_N"/>
</dbReference>
<gene>
    <name evidence="2" type="ORF">H7F16_03130</name>
</gene>
<dbReference type="Pfam" id="PF02423">
    <property type="entry name" value="OCD_Mu_crystall"/>
    <property type="match status" value="1"/>
</dbReference>
<dbReference type="Gene3D" id="3.40.50.720">
    <property type="entry name" value="NAD(P)-binding Rossmann-like Domain"/>
    <property type="match status" value="1"/>
</dbReference>
<dbReference type="SUPFAM" id="SSF51735">
    <property type="entry name" value="NAD(P)-binding Rossmann-fold domains"/>
    <property type="match status" value="1"/>
</dbReference>
<dbReference type="FunFam" id="3.40.50.720:FF:000311">
    <property type="entry name" value="Ornithine cyclodeaminase"/>
    <property type="match status" value="1"/>
</dbReference>
<dbReference type="Proteomes" id="UP000555411">
    <property type="component" value="Unassembled WGS sequence"/>
</dbReference>
<organism evidence="2 3">
    <name type="scientific">Paragemmobacter straminiformis</name>
    <dbReference type="NCBI Taxonomy" id="2045119"/>
    <lineage>
        <taxon>Bacteria</taxon>
        <taxon>Pseudomonadati</taxon>
        <taxon>Pseudomonadota</taxon>
        <taxon>Alphaproteobacteria</taxon>
        <taxon>Rhodobacterales</taxon>
        <taxon>Paracoccaceae</taxon>
        <taxon>Paragemmobacter</taxon>
    </lineage>
</organism>
<dbReference type="InterPro" id="IPR003462">
    <property type="entry name" value="ODC_Mu_crystall"/>
</dbReference>
<accession>A0A842I4Z6</accession>
<dbReference type="Gene3D" id="3.30.1780.10">
    <property type="entry name" value="ornithine cyclodeaminase, domain 1"/>
    <property type="match status" value="1"/>
</dbReference>
<dbReference type="PANTHER" id="PTHR13812:SF19">
    <property type="entry name" value="KETIMINE REDUCTASE MU-CRYSTALLIN"/>
    <property type="match status" value="1"/>
</dbReference>
<dbReference type="EMBL" id="JACLQD010000001">
    <property type="protein sequence ID" value="MBC2834483.1"/>
    <property type="molecule type" value="Genomic_DNA"/>
</dbReference>
<dbReference type="AlphaFoldDB" id="A0A842I4Z6"/>
<dbReference type="GO" id="GO:0005737">
    <property type="term" value="C:cytoplasm"/>
    <property type="evidence" value="ECO:0007669"/>
    <property type="project" value="TreeGrafter"/>
</dbReference>
<evidence type="ECO:0000256" key="1">
    <source>
        <dbReference type="ARBA" id="ARBA00008903"/>
    </source>
</evidence>
<dbReference type="RefSeq" id="WP_185796082.1">
    <property type="nucleotide sequence ID" value="NZ_JACLQD010000001.1"/>
</dbReference>
<protein>
    <submittedName>
        <fullName evidence="2">Ornithine cyclodeaminase</fullName>
    </submittedName>
</protein>
<comment type="similarity">
    <text evidence="1">Belongs to the ornithine cyclodeaminase/mu-crystallin family.</text>
</comment>
<sequence>MSIEIIGPEAEALLSWQGLTDALEAGHRLPRAEIKDLFLYRGKDTILNRAAWIDGLAQLVKVATIFPGNGALGLPSIHGAVNLFDDRTGDLRALVDFHLVTKWKTAGDSLLSAKRLARPDSGVILILGAGPVARSMVAAYGSHFTDARFLVWNRTAAGAEAIAATDARVTAVTDLAAAVRQADIVCSATMTKTPILRGEWLRAGQHIDLIGAYRPDMREADDEAMRRARIFVDSRATTIHHIGEIMDPIANGTITEADIAADFYDIAAGLYRRSSAEEITLAKNGGGAHLDLMTAHYIMGCWTNRREPQADQSVR</sequence>
<keyword evidence="3" id="KW-1185">Reference proteome</keyword>
<evidence type="ECO:0000313" key="3">
    <source>
        <dbReference type="Proteomes" id="UP000555411"/>
    </source>
</evidence>
<comment type="caution">
    <text evidence="2">The sequence shown here is derived from an EMBL/GenBank/DDBJ whole genome shotgun (WGS) entry which is preliminary data.</text>
</comment>
<reference evidence="2 3" key="1">
    <citation type="journal article" date="2017" name="Int. J. Syst. Evol. Microbiol.">
        <title>Gemmobacter straminiformis sp. nov., isolated from an artificial fountain.</title>
        <authorList>
            <person name="Kang J.Y."/>
            <person name="Kim M.J."/>
            <person name="Chun J."/>
            <person name="Son K.P."/>
            <person name="Jahng K.Y."/>
        </authorList>
    </citation>
    <scope>NUCLEOTIDE SEQUENCE [LARGE SCALE GENOMIC DNA]</scope>
    <source>
        <strain evidence="2 3">CAM-8</strain>
    </source>
</reference>
<dbReference type="GO" id="GO:0019752">
    <property type="term" value="P:carboxylic acid metabolic process"/>
    <property type="evidence" value="ECO:0007669"/>
    <property type="project" value="UniProtKB-ARBA"/>
</dbReference>